<accession>A0ABN4JKC4</accession>
<reference evidence="2" key="1">
    <citation type="submission" date="2015-12" db="EMBL/GenBank/DDBJ databases">
        <title>Complete genome sequence of Pandoraea norimbergensis DSM 11628.</title>
        <authorList>
            <person name="Ee R."/>
            <person name="Lim Y.-L."/>
            <person name="Yong D."/>
            <person name="Yin W.-F."/>
            <person name="Chan K.-G."/>
        </authorList>
    </citation>
    <scope>NUCLEOTIDE SEQUENCE [LARGE SCALE GENOMIC DNA]</scope>
    <source>
        <strain evidence="2">DSM 11628</strain>
    </source>
</reference>
<evidence type="ECO:0000313" key="1">
    <source>
        <dbReference type="EMBL" id="ALS61130.1"/>
    </source>
</evidence>
<dbReference type="EMBL" id="CP013480">
    <property type="protein sequence ID" value="ALS61130.1"/>
    <property type="molecule type" value="Genomic_DNA"/>
</dbReference>
<protein>
    <submittedName>
        <fullName evidence="1">Uncharacterized protein</fullName>
    </submittedName>
</protein>
<gene>
    <name evidence="1" type="ORF">AT302_16465</name>
</gene>
<organism evidence="1 2">
    <name type="scientific">Pandoraea norimbergensis</name>
    <dbReference type="NCBI Taxonomy" id="93219"/>
    <lineage>
        <taxon>Bacteria</taxon>
        <taxon>Pseudomonadati</taxon>
        <taxon>Pseudomonadota</taxon>
        <taxon>Betaproteobacteria</taxon>
        <taxon>Burkholderiales</taxon>
        <taxon>Burkholderiaceae</taxon>
        <taxon>Pandoraea</taxon>
    </lineage>
</organism>
<dbReference type="Proteomes" id="UP000060277">
    <property type="component" value="Chromosome"/>
</dbReference>
<keyword evidence="2" id="KW-1185">Reference proteome</keyword>
<name>A0ABN4JKC4_9BURK</name>
<evidence type="ECO:0000313" key="2">
    <source>
        <dbReference type="Proteomes" id="UP000060277"/>
    </source>
</evidence>
<sequence>MIDLACLNDLVGPSCAPDIGIQALLIMRRAVLGDKRRPAAIPEDFLQAVNREPGRAHYSSRPIGR</sequence>
<proteinExistence type="predicted"/>